<accession>A0AAV2PWY3</accession>
<dbReference type="GO" id="GO:1905762">
    <property type="term" value="F:CCR4-NOT complex binding"/>
    <property type="evidence" value="ECO:0007669"/>
    <property type="project" value="TreeGrafter"/>
</dbReference>
<feature type="coiled-coil region" evidence="1">
    <location>
        <begin position="244"/>
        <end position="271"/>
    </location>
</feature>
<dbReference type="CDD" id="cd12256">
    <property type="entry name" value="RRM2_LKAP"/>
    <property type="match status" value="1"/>
</dbReference>
<dbReference type="InterPro" id="IPR024768">
    <property type="entry name" value="Marf1"/>
</dbReference>
<dbReference type="InterPro" id="IPR034191">
    <property type="entry name" value="MARF1_RRM2"/>
</dbReference>
<dbReference type="Proteomes" id="UP001497623">
    <property type="component" value="Unassembled WGS sequence"/>
</dbReference>
<sequence>MTGKTGFPDSLPPPPCVSEDSSSLLGPINFIQSSDHINLVNSSSSSSGTRIESNLFPMHNGDLLSRNIKTPDAIYSHNTHSNFAEFLPSSSIINQTDIERESQYNMMQNNCPNDEFDGKEFVTVSSVQNTKKIVLEGNNTGILQENNCPMLLTPGCFSSHCSNSMTNITLETKPCNIPLSRSTADMVQSNISLLRMASYQSSEGDLDFAPGAPVGFGKSFLQQEFERKSSYNSLSEDLQSSEYDDDYEEELASLEEQVQDDTERNIKEKNQDKETCNSGRLPPIGVFWDIENCQVPKGLSATHVVQAVRSRFFEGRREAEFMCVCDTLKENSTILEELNDAQFIIAFNPVSCLNIKGSKFLLVTAQWAEIGGHGHICIHVFTSNKFRGQFYKLQYMKNLHVILVHNAHAQDSLKLCAHETALFTEVTEQLPPRAIKSKANNLRRDIIVHNLPEGMEEGALRRRLHMLSSNCGGRVIRIRPHSAVLLFQTTELSARAKKRIDGEDVFGNKVYCTFGRTSDKESAQRVDCNSKVFQHIQGQSRDRPDAFCGGGYTQNMTTDSSSADLSWRSSVSDNSYSQNFQPFKAYNKTPNSPLSEHQFGSGARTWRNNNNNWRPQMNGSMVGRLEGSPQNEETVQEPSSAQPLYLDKTPESFKKGRSQRVQFRMSSPPSFSFHNTSKSSDIYGQDFRGRSPSPLLWSPIKGTWSPPPSELQQGQVLYGLRDLNIAETSQDGSVLGSQQIPVELQVTNLDQNIDAREMKRILFTIFRDHVMVLHVSVFVQSDGNLAASLRVPSQQDAQYAISQLHRKKIGAKRIIISYVNHNQPSPELKRNK</sequence>
<evidence type="ECO:0000259" key="3">
    <source>
        <dbReference type="Pfam" id="PF11608"/>
    </source>
</evidence>
<dbReference type="InterPro" id="IPR035979">
    <property type="entry name" value="RBD_domain_sf"/>
</dbReference>
<dbReference type="AlphaFoldDB" id="A0AAV2PWY3"/>
<name>A0AAV2PWY3_MEGNR</name>
<dbReference type="GO" id="GO:0003676">
    <property type="term" value="F:nucleic acid binding"/>
    <property type="evidence" value="ECO:0007669"/>
    <property type="project" value="InterPro"/>
</dbReference>
<dbReference type="Gene3D" id="3.30.70.330">
    <property type="match status" value="2"/>
</dbReference>
<proteinExistence type="predicted"/>
<organism evidence="4 5">
    <name type="scientific">Meganyctiphanes norvegica</name>
    <name type="common">Northern krill</name>
    <name type="synonym">Thysanopoda norvegica</name>
    <dbReference type="NCBI Taxonomy" id="48144"/>
    <lineage>
        <taxon>Eukaryota</taxon>
        <taxon>Metazoa</taxon>
        <taxon>Ecdysozoa</taxon>
        <taxon>Arthropoda</taxon>
        <taxon>Crustacea</taxon>
        <taxon>Multicrustacea</taxon>
        <taxon>Malacostraca</taxon>
        <taxon>Eumalacostraca</taxon>
        <taxon>Eucarida</taxon>
        <taxon>Euphausiacea</taxon>
        <taxon>Euphausiidae</taxon>
        <taxon>Meganyctiphanes</taxon>
    </lineage>
</organism>
<gene>
    <name evidence="4" type="ORF">MNOR_LOCUS5709</name>
</gene>
<feature type="region of interest" description="Disordered" evidence="2">
    <location>
        <begin position="655"/>
        <end position="685"/>
    </location>
</feature>
<keyword evidence="5" id="KW-1185">Reference proteome</keyword>
<protein>
    <recommendedName>
        <fullName evidence="3">MARF1 RNA recognition motif 1 domain-containing protein</fullName>
    </recommendedName>
</protein>
<evidence type="ECO:0000313" key="5">
    <source>
        <dbReference type="Proteomes" id="UP001497623"/>
    </source>
</evidence>
<dbReference type="GO" id="GO:0010468">
    <property type="term" value="P:regulation of gene expression"/>
    <property type="evidence" value="ECO:0007669"/>
    <property type="project" value="InterPro"/>
</dbReference>
<dbReference type="InterPro" id="IPR034189">
    <property type="entry name" value="MARF1_RRM1"/>
</dbReference>
<evidence type="ECO:0000256" key="1">
    <source>
        <dbReference type="SAM" id="Coils"/>
    </source>
</evidence>
<dbReference type="Pfam" id="PF11608">
    <property type="entry name" value="RRM_MARF1"/>
    <property type="match status" value="1"/>
</dbReference>
<reference evidence="4 5" key="1">
    <citation type="submission" date="2024-05" db="EMBL/GenBank/DDBJ databases">
        <authorList>
            <person name="Wallberg A."/>
        </authorList>
    </citation>
    <scope>NUCLEOTIDE SEQUENCE [LARGE SCALE GENOMIC DNA]</scope>
</reference>
<comment type="caution">
    <text evidence="4">The sequence shown here is derived from an EMBL/GenBank/DDBJ whole genome shotgun (WGS) entry which is preliminary data.</text>
</comment>
<dbReference type="PANTHER" id="PTHR14379">
    <property type="entry name" value="LIMKAIN B LKAP"/>
    <property type="match status" value="1"/>
</dbReference>
<feature type="non-terminal residue" evidence="4">
    <location>
        <position position="832"/>
    </location>
</feature>
<keyword evidence="1" id="KW-0175">Coiled coil</keyword>
<feature type="region of interest" description="Disordered" evidence="2">
    <location>
        <begin position="1"/>
        <end position="22"/>
    </location>
</feature>
<dbReference type="InterPro" id="IPR012677">
    <property type="entry name" value="Nucleotide-bd_a/b_plait_sf"/>
</dbReference>
<feature type="domain" description="MARF1 RNA recognition motif 1" evidence="3">
    <location>
        <begin position="457"/>
        <end position="511"/>
    </location>
</feature>
<dbReference type="GO" id="GO:0005777">
    <property type="term" value="C:peroxisome"/>
    <property type="evidence" value="ECO:0007669"/>
    <property type="project" value="InterPro"/>
</dbReference>
<dbReference type="EMBL" id="CAXKWB010002254">
    <property type="protein sequence ID" value="CAL4066462.1"/>
    <property type="molecule type" value="Genomic_DNA"/>
</dbReference>
<evidence type="ECO:0000313" key="4">
    <source>
        <dbReference type="EMBL" id="CAL4066462.1"/>
    </source>
</evidence>
<feature type="compositionally biased region" description="Polar residues" evidence="2">
    <location>
        <begin position="659"/>
        <end position="682"/>
    </location>
</feature>
<dbReference type="SUPFAM" id="SSF54928">
    <property type="entry name" value="RNA-binding domain, RBD"/>
    <property type="match status" value="1"/>
</dbReference>
<evidence type="ECO:0000256" key="2">
    <source>
        <dbReference type="SAM" id="MobiDB-lite"/>
    </source>
</evidence>
<dbReference type="PANTHER" id="PTHR14379:SF3">
    <property type="entry name" value="MEIOSIS REGULATOR AND MRNA STABILITY FACTOR 1"/>
    <property type="match status" value="1"/>
</dbReference>